<dbReference type="EMBL" id="CP020715">
    <property type="protein sequence ID" value="ARJ04843.1"/>
    <property type="molecule type" value="Genomic_DNA"/>
</dbReference>
<name>A0A1X9LI49_9MICO</name>
<keyword evidence="4" id="KW-1185">Reference proteome</keyword>
<sequence length="196" mass="19620">MLRLALALLLVPGLVLVAPTSASSSVAAPASARVSAPARASAPARVSAPASAVARAGRVAVGRAGWAWPVPGPPVVARGYEAPATRYGAGHRGIDLEVGVGGEVRAPTDGTVAFVGQVAGRPVVALEHDGGYRSSLEPVSSSLAVGDRVARAQPIGVIADGGHCAGCLHFGVRLRGEYLDPRALIVGIPRAVLLPA</sequence>
<feature type="domain" description="M23ase beta-sheet core" evidence="2">
    <location>
        <begin position="90"/>
        <end position="181"/>
    </location>
</feature>
<dbReference type="Pfam" id="PF01551">
    <property type="entry name" value="Peptidase_M23"/>
    <property type="match status" value="1"/>
</dbReference>
<dbReference type="Proteomes" id="UP000192775">
    <property type="component" value="Chromosome"/>
</dbReference>
<dbReference type="GO" id="GO:0004222">
    <property type="term" value="F:metalloendopeptidase activity"/>
    <property type="evidence" value="ECO:0007669"/>
    <property type="project" value="TreeGrafter"/>
</dbReference>
<dbReference type="PANTHER" id="PTHR21666">
    <property type="entry name" value="PEPTIDASE-RELATED"/>
    <property type="match status" value="1"/>
</dbReference>
<dbReference type="InterPro" id="IPR011055">
    <property type="entry name" value="Dup_hybrid_motif"/>
</dbReference>
<dbReference type="KEGG" id="cphy:B5808_06120"/>
<dbReference type="RefSeq" id="WP_085018981.1">
    <property type="nucleotide sequence ID" value="NZ_BMHD01000002.1"/>
</dbReference>
<gene>
    <name evidence="3" type="ORF">B5808_06120</name>
</gene>
<dbReference type="PANTHER" id="PTHR21666:SF289">
    <property type="entry name" value="L-ALA--D-GLU ENDOPEPTIDASE"/>
    <property type="match status" value="1"/>
</dbReference>
<protein>
    <recommendedName>
        <fullName evidence="2">M23ase beta-sheet core domain-containing protein</fullName>
    </recommendedName>
</protein>
<dbReference type="InterPro" id="IPR050570">
    <property type="entry name" value="Cell_wall_metabolism_enzyme"/>
</dbReference>
<evidence type="ECO:0000313" key="3">
    <source>
        <dbReference type="EMBL" id="ARJ04843.1"/>
    </source>
</evidence>
<evidence type="ECO:0000313" key="4">
    <source>
        <dbReference type="Proteomes" id="UP000192775"/>
    </source>
</evidence>
<dbReference type="SUPFAM" id="SSF51261">
    <property type="entry name" value="Duplicated hybrid motif"/>
    <property type="match status" value="1"/>
</dbReference>
<organism evidence="3 4">
    <name type="scientific">Cnuibacter physcomitrellae</name>
    <dbReference type="NCBI Taxonomy" id="1619308"/>
    <lineage>
        <taxon>Bacteria</taxon>
        <taxon>Bacillati</taxon>
        <taxon>Actinomycetota</taxon>
        <taxon>Actinomycetes</taxon>
        <taxon>Micrococcales</taxon>
        <taxon>Microbacteriaceae</taxon>
        <taxon>Cnuibacter</taxon>
    </lineage>
</organism>
<keyword evidence="1" id="KW-0732">Signal</keyword>
<dbReference type="InterPro" id="IPR016047">
    <property type="entry name" value="M23ase_b-sheet_dom"/>
</dbReference>
<reference evidence="3 4" key="1">
    <citation type="submission" date="2017-04" db="EMBL/GenBank/DDBJ databases">
        <authorList>
            <person name="Afonso C.L."/>
            <person name="Miller P.J."/>
            <person name="Scott M.A."/>
            <person name="Spackman E."/>
            <person name="Goraichik I."/>
            <person name="Dimitrov K.M."/>
            <person name="Suarez D.L."/>
            <person name="Swayne D.E."/>
        </authorList>
    </citation>
    <scope>NUCLEOTIDE SEQUENCE [LARGE SCALE GENOMIC DNA]</scope>
    <source>
        <strain evidence="4">XA(T)</strain>
    </source>
</reference>
<evidence type="ECO:0000256" key="1">
    <source>
        <dbReference type="ARBA" id="ARBA00022729"/>
    </source>
</evidence>
<dbReference type="AlphaFoldDB" id="A0A1X9LI49"/>
<accession>A0A1X9LI49</accession>
<dbReference type="STRING" id="1619308.B5808_06120"/>
<proteinExistence type="predicted"/>
<dbReference type="Gene3D" id="2.70.70.10">
    <property type="entry name" value="Glucose Permease (Domain IIA)"/>
    <property type="match status" value="1"/>
</dbReference>
<dbReference type="CDD" id="cd12797">
    <property type="entry name" value="M23_peptidase"/>
    <property type="match status" value="1"/>
</dbReference>
<evidence type="ECO:0000259" key="2">
    <source>
        <dbReference type="Pfam" id="PF01551"/>
    </source>
</evidence>